<evidence type="ECO:0000256" key="7">
    <source>
        <dbReference type="ARBA" id="ARBA00049790"/>
    </source>
</evidence>
<evidence type="ECO:0000256" key="8">
    <source>
        <dbReference type="SAM" id="MobiDB-lite"/>
    </source>
</evidence>
<dbReference type="GO" id="GO:0071164">
    <property type="term" value="F:RNA cap trimethylguanosine synthase activity"/>
    <property type="evidence" value="ECO:0007669"/>
    <property type="project" value="TreeGrafter"/>
</dbReference>
<dbReference type="InterPro" id="IPR029063">
    <property type="entry name" value="SAM-dependent_MTases_sf"/>
</dbReference>
<keyword evidence="10" id="KW-1185">Reference proteome</keyword>
<name>K0TCI8_THAOC</name>
<comment type="catalytic activity">
    <reaction evidence="6">
        <text>a 5'-end (N(7)-methyl 5'-triphosphoguanosine)-ribonucleoside in snRNA + S-adenosyl-L-methionine = a 5'-end (N(2),N(7)-dimethyl 5'-triphosphoguanosine)-ribonucleoside in snRNA + S-adenosyl-L-homocysteine + H(+)</text>
        <dbReference type="Rhea" id="RHEA:78471"/>
        <dbReference type="Rhea" id="RHEA-COMP:19085"/>
        <dbReference type="Rhea" id="RHEA-COMP:19087"/>
        <dbReference type="ChEBI" id="CHEBI:15378"/>
        <dbReference type="ChEBI" id="CHEBI:57856"/>
        <dbReference type="ChEBI" id="CHEBI:59789"/>
        <dbReference type="ChEBI" id="CHEBI:156461"/>
        <dbReference type="ChEBI" id="CHEBI:172880"/>
    </reaction>
    <physiologicalReaction direction="left-to-right" evidence="6">
        <dbReference type="Rhea" id="RHEA:78472"/>
    </physiologicalReaction>
</comment>
<evidence type="ECO:0000313" key="9">
    <source>
        <dbReference type="EMBL" id="EJK71166.1"/>
    </source>
</evidence>
<protein>
    <recommendedName>
        <fullName evidence="1">Trimethylguanosine synthase</fullName>
    </recommendedName>
    <alternativeName>
        <fullName evidence="7">Cap-specific guanine-N(2) methyltransferase</fullName>
    </alternativeName>
</protein>
<dbReference type="Proteomes" id="UP000266841">
    <property type="component" value="Unassembled WGS sequence"/>
</dbReference>
<dbReference type="OrthoDB" id="46901at2759"/>
<feature type="compositionally biased region" description="Low complexity" evidence="8">
    <location>
        <begin position="322"/>
        <end position="336"/>
    </location>
</feature>
<gene>
    <name evidence="9" type="ORF">THAOC_07419</name>
</gene>
<dbReference type="Pfam" id="PF09445">
    <property type="entry name" value="Methyltransf_15"/>
    <property type="match status" value="1"/>
</dbReference>
<evidence type="ECO:0000256" key="6">
    <source>
        <dbReference type="ARBA" id="ARBA00049075"/>
    </source>
</evidence>
<dbReference type="EMBL" id="AGNL01007561">
    <property type="protein sequence ID" value="EJK71166.1"/>
    <property type="molecule type" value="Genomic_DNA"/>
</dbReference>
<comment type="catalytic activity">
    <reaction evidence="3">
        <text>a 5'-end (N(2),N(7)-dimethyl 5'-triphosphoguanosine)-ribonucleoside in snoRNA + S-adenosyl-L-methionine = a 5'-end (N(2),N(2),N(7)-trimethyl 5'-triphosphoguanosine)-ribonucleoside in snoRNA + S-adenosyl-L-homocysteine + H(+)</text>
        <dbReference type="Rhea" id="RHEA:78507"/>
        <dbReference type="Rhea" id="RHEA-COMP:19088"/>
        <dbReference type="Rhea" id="RHEA-COMP:19090"/>
        <dbReference type="ChEBI" id="CHEBI:15378"/>
        <dbReference type="ChEBI" id="CHEBI:57856"/>
        <dbReference type="ChEBI" id="CHEBI:59789"/>
        <dbReference type="ChEBI" id="CHEBI:167623"/>
        <dbReference type="ChEBI" id="CHEBI:172880"/>
    </reaction>
    <physiologicalReaction direction="left-to-right" evidence="3">
        <dbReference type="Rhea" id="RHEA:78508"/>
    </physiologicalReaction>
</comment>
<dbReference type="PANTHER" id="PTHR14741:SF32">
    <property type="entry name" value="TRIMETHYLGUANOSINE SYNTHASE"/>
    <property type="match status" value="1"/>
</dbReference>
<evidence type="ECO:0000256" key="3">
    <source>
        <dbReference type="ARBA" id="ARBA00047418"/>
    </source>
</evidence>
<dbReference type="AlphaFoldDB" id="K0TCI8"/>
<reference evidence="9 10" key="1">
    <citation type="journal article" date="2012" name="Genome Biol.">
        <title>Genome and low-iron response of an oceanic diatom adapted to chronic iron limitation.</title>
        <authorList>
            <person name="Lommer M."/>
            <person name="Specht M."/>
            <person name="Roy A.S."/>
            <person name="Kraemer L."/>
            <person name="Andreson R."/>
            <person name="Gutowska M.A."/>
            <person name="Wolf J."/>
            <person name="Bergner S.V."/>
            <person name="Schilhabel M.B."/>
            <person name="Klostermeier U.C."/>
            <person name="Beiko R.G."/>
            <person name="Rosenstiel P."/>
            <person name="Hippler M."/>
            <person name="Laroche J."/>
        </authorList>
    </citation>
    <scope>NUCLEOTIDE SEQUENCE [LARGE SCALE GENOMIC DNA]</scope>
    <source>
        <strain evidence="9 10">CCMP1005</strain>
    </source>
</reference>
<feature type="region of interest" description="Disordered" evidence="8">
    <location>
        <begin position="322"/>
        <end position="349"/>
    </location>
</feature>
<dbReference type="Gene3D" id="3.40.50.150">
    <property type="entry name" value="Vaccinia Virus protein VP39"/>
    <property type="match status" value="1"/>
</dbReference>
<comment type="similarity">
    <text evidence="2">Belongs to the methyltransferase superfamily. Trimethylguanosine synthase family.</text>
</comment>
<comment type="catalytic activity">
    <reaction evidence="4">
        <text>a 5'-end (N(7)-methyl 5'-triphosphoguanosine)-ribonucleoside in snoRNA + S-adenosyl-L-methionine = a 5'-end (N(2),N(7)-dimethyl 5'-triphosphoguanosine)-ribonucleoside in snoRNA + S-adenosyl-L-homocysteine + H(+)</text>
        <dbReference type="Rhea" id="RHEA:78475"/>
        <dbReference type="Rhea" id="RHEA-COMP:19086"/>
        <dbReference type="Rhea" id="RHEA-COMP:19088"/>
        <dbReference type="ChEBI" id="CHEBI:15378"/>
        <dbReference type="ChEBI" id="CHEBI:57856"/>
        <dbReference type="ChEBI" id="CHEBI:59789"/>
        <dbReference type="ChEBI" id="CHEBI:156461"/>
        <dbReference type="ChEBI" id="CHEBI:172880"/>
    </reaction>
    <physiologicalReaction direction="left-to-right" evidence="4">
        <dbReference type="Rhea" id="RHEA:78476"/>
    </physiologicalReaction>
</comment>
<accession>K0TCI8</accession>
<dbReference type="GO" id="GO:0005634">
    <property type="term" value="C:nucleus"/>
    <property type="evidence" value="ECO:0007669"/>
    <property type="project" value="TreeGrafter"/>
</dbReference>
<comment type="catalytic activity">
    <reaction evidence="5">
        <text>a 5'-end (N(2),N(7)-dimethyl 5'-triphosphoguanosine)-ribonucleoside in snRNA + S-adenosyl-L-methionine = a 5'-end (N(2),N(2),N(7)-trimethyl 5'-triphosphoguanosine)-ribonucleoside in snRNA + S-adenosyl-L-homocysteine + H(+)</text>
        <dbReference type="Rhea" id="RHEA:78479"/>
        <dbReference type="Rhea" id="RHEA-COMP:19087"/>
        <dbReference type="Rhea" id="RHEA-COMP:19089"/>
        <dbReference type="ChEBI" id="CHEBI:15378"/>
        <dbReference type="ChEBI" id="CHEBI:57856"/>
        <dbReference type="ChEBI" id="CHEBI:59789"/>
        <dbReference type="ChEBI" id="CHEBI:167623"/>
        <dbReference type="ChEBI" id="CHEBI:172880"/>
    </reaction>
    <physiologicalReaction direction="left-to-right" evidence="5">
        <dbReference type="Rhea" id="RHEA:78480"/>
    </physiologicalReaction>
</comment>
<comment type="caution">
    <text evidence="9">The sequence shown here is derived from an EMBL/GenBank/DDBJ whole genome shotgun (WGS) entry which is preliminary data.</text>
</comment>
<proteinExistence type="inferred from homology"/>
<dbReference type="SUPFAM" id="SSF53335">
    <property type="entry name" value="S-adenosyl-L-methionine-dependent methyltransferases"/>
    <property type="match status" value="1"/>
</dbReference>
<evidence type="ECO:0000256" key="5">
    <source>
        <dbReference type="ARBA" id="ARBA00048763"/>
    </source>
</evidence>
<sequence length="816" mass="90209">MQFSWSKPAQNPGSLKSEETRLENFQAGQLDALASLVLFQSTLQQRFSEHNLKRETQTCRERMSEDWKEVASKHRPVWSSGNIGDPTLPRLYDATLSAQACKKSRHWATGPELHQEDPEAGASHNYGGLSARKLSPPHILHRGVYHKRNAGREEGQSVVLLQFRPRPALGDGRDRDARAGQNDCNLHPREVYPLISEEHLGLNCAVVTISADPSALREMRLTVLASGALKDCRVLKEVLAICFNQFSVDCSPASPEGCSTRIRGVCSEVILTCCCGAPACLRVASKVGGWLGGYGRPVVRVDCPCLVPAPVCPIPIPLSSFSPSSDASDTGRPVSRSGGGSSGSVMEDAESKAEVELRLLRILCTEIYRDGGSSLVRDLKEYNPLIGRLLKRSNSKLLALLEAHPELFDVERDRLPHVVCLASDVLASTNDVPSDEVAASELCLKERVVRTIRKEITRNGRRKRGLDNGVNLTWLIPQCKRQLHQCLRLSGAYRTTYASSAEVKIVGSSEWTDAVASQFVSVTRGYCNVSADGRVTLHDDALPLDIGRLATRIVEAVEDDGGTHISLSLLLHRNEDIQTLLSGHDLLDIKSKNESLFESIEISTRGNHVILRSRQTKRGRMEVDETGMFSVTASRWGNLFAAMMASHCRSVLKSEPNEVICIDLTASVGGMVLPMTKQFKRVIAVEIDSHRAELCRRNMENHEVSERVEVFNQDSVEYLPELAKQVSTCPRVVLIDPPWGGKHHKSDKVPITMGKWTMADVIKRVSLHLTPALVGLRMPVYFDVESLTEELMQNGVKSEQVQIRKAGPQIFIILRI</sequence>
<dbReference type="InterPro" id="IPR019012">
    <property type="entry name" value="RNA_cap_Gua-N2-MeTrfase"/>
</dbReference>
<organism evidence="9 10">
    <name type="scientific">Thalassiosira oceanica</name>
    <name type="common">Marine diatom</name>
    <dbReference type="NCBI Taxonomy" id="159749"/>
    <lineage>
        <taxon>Eukaryota</taxon>
        <taxon>Sar</taxon>
        <taxon>Stramenopiles</taxon>
        <taxon>Ochrophyta</taxon>
        <taxon>Bacillariophyta</taxon>
        <taxon>Coscinodiscophyceae</taxon>
        <taxon>Thalassiosirophycidae</taxon>
        <taxon>Thalassiosirales</taxon>
        <taxon>Thalassiosiraceae</taxon>
        <taxon>Thalassiosira</taxon>
    </lineage>
</organism>
<dbReference type="PANTHER" id="PTHR14741">
    <property type="entry name" value="S-ADENOSYLMETHIONINE-DEPENDENT METHYLTRANSFERASE RELATED"/>
    <property type="match status" value="1"/>
</dbReference>
<evidence type="ECO:0000256" key="1">
    <source>
        <dbReference type="ARBA" id="ARBA00018517"/>
    </source>
</evidence>
<evidence type="ECO:0000256" key="4">
    <source>
        <dbReference type="ARBA" id="ARBA00048740"/>
    </source>
</evidence>
<evidence type="ECO:0000313" key="10">
    <source>
        <dbReference type="Proteomes" id="UP000266841"/>
    </source>
</evidence>
<evidence type="ECO:0000256" key="2">
    <source>
        <dbReference type="ARBA" id="ARBA00025783"/>
    </source>
</evidence>
<dbReference type="CDD" id="cd02440">
    <property type="entry name" value="AdoMet_MTases"/>
    <property type="match status" value="1"/>
</dbReference>